<evidence type="ECO:0000256" key="4">
    <source>
        <dbReference type="ARBA" id="ARBA00022643"/>
    </source>
</evidence>
<dbReference type="OrthoDB" id="9776359at2"/>
<dbReference type="EMBL" id="SLUM01000003">
    <property type="protein sequence ID" value="TCL60781.1"/>
    <property type="molecule type" value="Genomic_DNA"/>
</dbReference>
<dbReference type="GO" id="GO:0055085">
    <property type="term" value="P:transmembrane transport"/>
    <property type="evidence" value="ECO:0007669"/>
    <property type="project" value="InterPro"/>
</dbReference>
<keyword evidence="6" id="KW-1278">Translocase</keyword>
<feature type="transmembrane region" description="Helical" evidence="9">
    <location>
        <begin position="109"/>
        <end position="128"/>
    </location>
</feature>
<organism evidence="10 11">
    <name type="scientific">Allofournierella massiliensis</name>
    <dbReference type="NCBI Taxonomy" id="1650663"/>
    <lineage>
        <taxon>Bacteria</taxon>
        <taxon>Bacillati</taxon>
        <taxon>Bacillota</taxon>
        <taxon>Clostridia</taxon>
        <taxon>Eubacteriales</taxon>
        <taxon>Oscillospiraceae</taxon>
        <taxon>Allofournierella</taxon>
    </lineage>
</organism>
<sequence>MKEQQLARIRQDKGIHADLFYMCLPLLAMAFAFYGLRSVLLCGTAVIAANLSDRLVAWLRGRPYEKGEWSSEAFAFMLALIMPATVSYYVVIVGAVAAVLLGKEAFGGYGCYVFHPTAVGYAVVAVSWPEQVFRYPEAQLFQSLPLGSVSSVQLVDSPLHALKTGGLPTLDNTTLFLGNYAGPMGVTALLVIMACALFLANRRSLHLSVMFSFLGMCALVAFVAPRLGEIPAFSMPWTYVADRLAVMKYELCSGGLLFAAVFLMADPVICPTNRISRILYGALTGFMAMMFRYYGNYETGVCFAILAVNAFSGWLDRAVLRILHRKGVVRREL</sequence>
<evidence type="ECO:0000256" key="3">
    <source>
        <dbReference type="ARBA" id="ARBA00022630"/>
    </source>
</evidence>
<evidence type="ECO:0000256" key="8">
    <source>
        <dbReference type="ARBA" id="ARBA00023136"/>
    </source>
</evidence>
<comment type="caution">
    <text evidence="10">The sequence shown here is derived from an EMBL/GenBank/DDBJ whole genome shotgun (WGS) entry which is preliminary data.</text>
</comment>
<dbReference type="RefSeq" id="WP_058962785.1">
    <property type="nucleotide sequence ID" value="NZ_CABKVM010000011.1"/>
</dbReference>
<keyword evidence="3" id="KW-0285">Flavoprotein</keyword>
<keyword evidence="5 9" id="KW-0812">Transmembrane</keyword>
<dbReference type="GeneID" id="97381661"/>
<dbReference type="STRING" id="1650663.GCA_001486665_00256"/>
<evidence type="ECO:0000313" key="10">
    <source>
        <dbReference type="EMBL" id="TCL60781.1"/>
    </source>
</evidence>
<feature type="transmembrane region" description="Helical" evidence="9">
    <location>
        <begin position="180"/>
        <end position="200"/>
    </location>
</feature>
<dbReference type="GO" id="GO:0005886">
    <property type="term" value="C:plasma membrane"/>
    <property type="evidence" value="ECO:0007669"/>
    <property type="project" value="TreeGrafter"/>
</dbReference>
<dbReference type="Proteomes" id="UP000295184">
    <property type="component" value="Unassembled WGS sequence"/>
</dbReference>
<evidence type="ECO:0000256" key="5">
    <source>
        <dbReference type="ARBA" id="ARBA00022692"/>
    </source>
</evidence>
<gene>
    <name evidence="10" type="ORF">EDD77_103104</name>
</gene>
<evidence type="ECO:0000256" key="7">
    <source>
        <dbReference type="ARBA" id="ARBA00022989"/>
    </source>
</evidence>
<evidence type="ECO:0000256" key="1">
    <source>
        <dbReference type="ARBA" id="ARBA00022448"/>
    </source>
</evidence>
<dbReference type="AlphaFoldDB" id="A0A4R1R5J0"/>
<reference evidence="10 11" key="1">
    <citation type="submission" date="2019-03" db="EMBL/GenBank/DDBJ databases">
        <title>Genomic Encyclopedia of Type Strains, Phase IV (KMG-IV): sequencing the most valuable type-strain genomes for metagenomic binning, comparative biology and taxonomic classification.</title>
        <authorList>
            <person name="Goeker M."/>
        </authorList>
    </citation>
    <scope>NUCLEOTIDE SEQUENCE [LARGE SCALE GENOMIC DNA]</scope>
    <source>
        <strain evidence="10 11">DSM 100451</strain>
    </source>
</reference>
<dbReference type="Pfam" id="PF03116">
    <property type="entry name" value="NQR2_RnfD_RnfE"/>
    <property type="match status" value="1"/>
</dbReference>
<evidence type="ECO:0000256" key="6">
    <source>
        <dbReference type="ARBA" id="ARBA00022967"/>
    </source>
</evidence>
<keyword evidence="2" id="KW-0597">Phosphoprotein</keyword>
<protein>
    <submittedName>
        <fullName evidence="10">Electron transport complex protein RnfD</fullName>
    </submittedName>
</protein>
<keyword evidence="8 9" id="KW-0472">Membrane</keyword>
<accession>A0A4R1R5J0</accession>
<keyword evidence="4" id="KW-0288">FMN</keyword>
<feature type="transmembrane region" description="Helical" evidence="9">
    <location>
        <begin position="20"/>
        <end position="49"/>
    </location>
</feature>
<dbReference type="PANTHER" id="PTHR30578">
    <property type="entry name" value="ELECTRON TRANSPORT COMPLEX PROTEIN RNFD"/>
    <property type="match status" value="1"/>
</dbReference>
<proteinExistence type="predicted"/>
<keyword evidence="1" id="KW-0813">Transport</keyword>
<dbReference type="InterPro" id="IPR004338">
    <property type="entry name" value="NqrB/RnfD"/>
</dbReference>
<keyword evidence="7 9" id="KW-1133">Transmembrane helix</keyword>
<evidence type="ECO:0000313" key="11">
    <source>
        <dbReference type="Proteomes" id="UP000295184"/>
    </source>
</evidence>
<feature type="transmembrane region" description="Helical" evidence="9">
    <location>
        <begin position="73"/>
        <end position="102"/>
    </location>
</feature>
<evidence type="ECO:0000256" key="9">
    <source>
        <dbReference type="SAM" id="Phobius"/>
    </source>
</evidence>
<evidence type="ECO:0000256" key="2">
    <source>
        <dbReference type="ARBA" id="ARBA00022553"/>
    </source>
</evidence>
<feature type="transmembrane region" description="Helical" evidence="9">
    <location>
        <begin position="207"/>
        <end position="227"/>
    </location>
</feature>
<name>A0A4R1R5J0_9FIRM</name>
<dbReference type="PANTHER" id="PTHR30578:SF0">
    <property type="entry name" value="ION-TRANSLOCATING OXIDOREDUCTASE COMPLEX SUBUNIT D"/>
    <property type="match status" value="1"/>
</dbReference>
<feature type="transmembrane region" description="Helical" evidence="9">
    <location>
        <begin position="301"/>
        <end position="323"/>
    </location>
</feature>